<proteinExistence type="predicted"/>
<keyword evidence="2" id="KW-1185">Reference proteome</keyword>
<evidence type="ECO:0000313" key="2">
    <source>
        <dbReference type="Proteomes" id="UP000184420"/>
    </source>
</evidence>
<dbReference type="Pfam" id="PF11013">
    <property type="entry name" value="DUF2851"/>
    <property type="match status" value="1"/>
</dbReference>
<dbReference type="Proteomes" id="UP000184420">
    <property type="component" value="Unassembled WGS sequence"/>
</dbReference>
<gene>
    <name evidence="1" type="ORF">SAMN05444266_101105</name>
</gene>
<name>A0A1M6V8B8_9BACT</name>
<dbReference type="EMBL" id="FRBL01000001">
    <property type="protein sequence ID" value="SHK77740.1"/>
    <property type="molecule type" value="Genomic_DNA"/>
</dbReference>
<dbReference type="AlphaFoldDB" id="A0A1M6V8B8"/>
<dbReference type="STRING" id="1419482.SAMN05444266_101105"/>
<dbReference type="InterPro" id="IPR021272">
    <property type="entry name" value="DUF2851"/>
</dbReference>
<reference evidence="1 2" key="1">
    <citation type="submission" date="2016-11" db="EMBL/GenBank/DDBJ databases">
        <authorList>
            <person name="Jaros S."/>
            <person name="Januszkiewicz K."/>
            <person name="Wedrychowicz H."/>
        </authorList>
    </citation>
    <scope>NUCLEOTIDE SEQUENCE [LARGE SCALE GENOMIC DNA]</scope>
    <source>
        <strain evidence="1 2">DSM 27406</strain>
    </source>
</reference>
<organism evidence="1 2">
    <name type="scientific">Chitinophaga jiangningensis</name>
    <dbReference type="NCBI Taxonomy" id="1419482"/>
    <lineage>
        <taxon>Bacteria</taxon>
        <taxon>Pseudomonadati</taxon>
        <taxon>Bacteroidota</taxon>
        <taxon>Chitinophagia</taxon>
        <taxon>Chitinophagales</taxon>
        <taxon>Chitinophagaceae</taxon>
        <taxon>Chitinophaga</taxon>
    </lineage>
</organism>
<sequence>MPVNPLLREELLQFIWQYRLYNQRDLQATNGEKILVLHPGSRNLHDGPDFTAASIRIGNTRWIGNVELHLRSTDWFRHRHQYDDRYANIILHVVFYHDDDRLEVPCLELQQYVPKMLLQHYQTLKNAVGFVPCEQQAAAVPRLWWQSWMERLLADRWEHKMLQWQAWLLNTGNNWEELLYRIMAEGFGLPLNAAPLLDVARSLPYRVLLRYRHQPLLAEALLFGQAGLLQVDFIDPYMVSLQKEFRWLQRKHRLVPMAATRWEWLRVRPAGFPTMRIAAFAALWHQQPRLLAHVLEATTVDQLRKLITAAPTSYWQTHYKPDKRVTKTVSMGIKGINGLLINVVLPFLYFYGKMKSSLFQQQKALDILLRLPAEDNVVIRNWKQHGIVAENALESQALLQLKKWHCDQKGCLGCAIGTKLLKGSVG</sequence>
<accession>A0A1M6V8B8</accession>
<evidence type="ECO:0000313" key="1">
    <source>
        <dbReference type="EMBL" id="SHK77740.1"/>
    </source>
</evidence>
<dbReference type="OrthoDB" id="1005072at2"/>
<protein>
    <recommendedName>
        <fullName evidence="3">DUF2851 domain-containing protein</fullName>
    </recommendedName>
</protein>
<evidence type="ECO:0008006" key="3">
    <source>
        <dbReference type="Google" id="ProtNLM"/>
    </source>
</evidence>
<dbReference type="RefSeq" id="WP_073076992.1">
    <property type="nucleotide sequence ID" value="NZ_FRBL01000001.1"/>
</dbReference>